<keyword evidence="1" id="KW-0472">Membrane</keyword>
<keyword evidence="3" id="KW-1185">Reference proteome</keyword>
<organism evidence="2 3">
    <name type="scientific">Reticulomyxa filosa</name>
    <dbReference type="NCBI Taxonomy" id="46433"/>
    <lineage>
        <taxon>Eukaryota</taxon>
        <taxon>Sar</taxon>
        <taxon>Rhizaria</taxon>
        <taxon>Retaria</taxon>
        <taxon>Foraminifera</taxon>
        <taxon>Monothalamids</taxon>
        <taxon>Reticulomyxidae</taxon>
        <taxon>Reticulomyxa</taxon>
    </lineage>
</organism>
<keyword evidence="1" id="KW-0812">Transmembrane</keyword>
<dbReference type="EMBL" id="ASPP01030032">
    <property type="protein sequence ID" value="ETO04152.1"/>
    <property type="molecule type" value="Genomic_DNA"/>
</dbReference>
<evidence type="ECO:0000256" key="1">
    <source>
        <dbReference type="SAM" id="Phobius"/>
    </source>
</evidence>
<proteinExistence type="predicted"/>
<gene>
    <name evidence="2" type="ORF">RFI_33250</name>
</gene>
<evidence type="ECO:0000313" key="2">
    <source>
        <dbReference type="EMBL" id="ETO04152.1"/>
    </source>
</evidence>
<feature type="non-terminal residue" evidence="2">
    <location>
        <position position="199"/>
    </location>
</feature>
<comment type="caution">
    <text evidence="2">The sequence shown here is derived from an EMBL/GenBank/DDBJ whole genome shotgun (WGS) entry which is preliminary data.</text>
</comment>
<reference evidence="2 3" key="1">
    <citation type="journal article" date="2013" name="Curr. Biol.">
        <title>The Genome of the Foraminiferan Reticulomyxa filosa.</title>
        <authorList>
            <person name="Glockner G."/>
            <person name="Hulsmann N."/>
            <person name="Schleicher M."/>
            <person name="Noegel A.A."/>
            <person name="Eichinger L."/>
            <person name="Gallinger C."/>
            <person name="Pawlowski J."/>
            <person name="Sierra R."/>
            <person name="Euteneuer U."/>
            <person name="Pillet L."/>
            <person name="Moustafa A."/>
            <person name="Platzer M."/>
            <person name="Groth M."/>
            <person name="Szafranski K."/>
            <person name="Schliwa M."/>
        </authorList>
    </citation>
    <scope>NUCLEOTIDE SEQUENCE [LARGE SCALE GENOMIC DNA]</scope>
</reference>
<feature type="transmembrane region" description="Helical" evidence="1">
    <location>
        <begin position="22"/>
        <end position="42"/>
    </location>
</feature>
<feature type="transmembrane region" description="Helical" evidence="1">
    <location>
        <begin position="172"/>
        <end position="190"/>
    </location>
</feature>
<accession>X6LSP7</accession>
<dbReference type="Proteomes" id="UP000023152">
    <property type="component" value="Unassembled WGS sequence"/>
</dbReference>
<feature type="transmembrane region" description="Helical" evidence="1">
    <location>
        <begin position="137"/>
        <end position="160"/>
    </location>
</feature>
<name>X6LSP7_RETFI</name>
<dbReference type="AlphaFoldDB" id="X6LSP7"/>
<protein>
    <submittedName>
        <fullName evidence="2">Uncharacterized protein</fullName>
    </submittedName>
</protein>
<keyword evidence="1" id="KW-1133">Transmembrane helix</keyword>
<sequence>MVEGLTCNEWVIDMDVLKTHPICFGCAYIALLGLWLAPTLSWNKDENWWHCQVFILMNGVVLFVHLWLFVCVVFTLSFKRIAPLVANYQLLSNLLTHGNPHVGVHLNSSVDWNEPCLFQMCEYLFRKQSLMFSNIEMGLLFVFIWSVISVFVFVIQSCMLNKTNDIQTVPDYLLIIGCVLLSNGCIIHYVQKCYQLRHL</sequence>
<feature type="transmembrane region" description="Helical" evidence="1">
    <location>
        <begin position="54"/>
        <end position="78"/>
    </location>
</feature>
<evidence type="ECO:0000313" key="3">
    <source>
        <dbReference type="Proteomes" id="UP000023152"/>
    </source>
</evidence>